<dbReference type="RefSeq" id="WP_242282653.1">
    <property type="nucleotide sequence ID" value="NZ_JAKKSL010000001.1"/>
</dbReference>
<evidence type="ECO:0000313" key="2">
    <source>
        <dbReference type="Proteomes" id="UP001139646"/>
    </source>
</evidence>
<comment type="caution">
    <text evidence="1">The sequence shown here is derived from an EMBL/GenBank/DDBJ whole genome shotgun (WGS) entry which is preliminary data.</text>
</comment>
<name>A0ABS9WVY1_9GAMM</name>
<keyword evidence="2" id="KW-1185">Reference proteome</keyword>
<gene>
    <name evidence="1" type="ORF">L3081_00015</name>
</gene>
<dbReference type="PANTHER" id="PTHR42870:SF1">
    <property type="entry name" value="NON-SPECIFIC LIPID-TRANSFER PROTEIN-LIKE 2"/>
    <property type="match status" value="1"/>
</dbReference>
<protein>
    <submittedName>
        <fullName evidence="1">Uncharacterized protein</fullName>
    </submittedName>
</protein>
<organism evidence="1 2">
    <name type="scientific">Colwellia maritima</name>
    <dbReference type="NCBI Taxonomy" id="2912588"/>
    <lineage>
        <taxon>Bacteria</taxon>
        <taxon>Pseudomonadati</taxon>
        <taxon>Pseudomonadota</taxon>
        <taxon>Gammaproteobacteria</taxon>
        <taxon>Alteromonadales</taxon>
        <taxon>Colwelliaceae</taxon>
        <taxon>Colwellia</taxon>
    </lineage>
</organism>
<evidence type="ECO:0000313" key="1">
    <source>
        <dbReference type="EMBL" id="MCI2282073.1"/>
    </source>
</evidence>
<proteinExistence type="predicted"/>
<dbReference type="PANTHER" id="PTHR42870">
    <property type="entry name" value="ACETYL-COA C-ACETYLTRANSFERASE"/>
    <property type="match status" value="1"/>
</dbReference>
<reference evidence="1" key="1">
    <citation type="submission" date="2022-01" db="EMBL/GenBank/DDBJ databases">
        <title>Colwellia maritima, isolated from seawater.</title>
        <authorList>
            <person name="Kristyanto S."/>
            <person name="Jung J."/>
            <person name="Jeon C.O."/>
        </authorList>
    </citation>
    <scope>NUCLEOTIDE SEQUENCE</scope>
    <source>
        <strain evidence="1">MSW7</strain>
    </source>
</reference>
<sequence>MAVSAKNHQHSTHNPLSQFQQAYSIEEVLNAPPITYPLTLPMCAPISDGAAAVIVCNEDGLNALALTKIAPSKC</sequence>
<accession>A0ABS9WVY1</accession>
<dbReference type="EMBL" id="JAKKSL010000001">
    <property type="protein sequence ID" value="MCI2282073.1"/>
    <property type="molecule type" value="Genomic_DNA"/>
</dbReference>
<dbReference type="Proteomes" id="UP001139646">
    <property type="component" value="Unassembled WGS sequence"/>
</dbReference>